<comment type="caution">
    <text evidence="1">The sequence shown here is derived from an EMBL/GenBank/DDBJ whole genome shotgun (WGS) entry which is preliminary data.</text>
</comment>
<gene>
    <name evidence="1" type="ORF">DVH24_040789</name>
</gene>
<accession>A0A498IBU9</accession>
<sequence length="152" mass="17518">MGGTCCSTGRILGEFSFCPTPWNDSFHIRGTQNYNISVSFFLLVSIQRHLYSLSIMSRLVPSHSVPSYLVPFHSVSSYLHTKRYLNDGTKVDLRISPFNKLKLNKYNKRERFDLAKETNTILRERNPPHTLVPVTLTDSFHLRHFSPPFSTV</sequence>
<proteinExistence type="predicted"/>
<protein>
    <submittedName>
        <fullName evidence="1">Uncharacterized protein</fullName>
    </submittedName>
</protein>
<evidence type="ECO:0000313" key="1">
    <source>
        <dbReference type="EMBL" id="RXH79642.1"/>
    </source>
</evidence>
<evidence type="ECO:0000313" key="2">
    <source>
        <dbReference type="Proteomes" id="UP000290289"/>
    </source>
</evidence>
<organism evidence="1 2">
    <name type="scientific">Malus domestica</name>
    <name type="common">Apple</name>
    <name type="synonym">Pyrus malus</name>
    <dbReference type="NCBI Taxonomy" id="3750"/>
    <lineage>
        <taxon>Eukaryota</taxon>
        <taxon>Viridiplantae</taxon>
        <taxon>Streptophyta</taxon>
        <taxon>Embryophyta</taxon>
        <taxon>Tracheophyta</taxon>
        <taxon>Spermatophyta</taxon>
        <taxon>Magnoliopsida</taxon>
        <taxon>eudicotyledons</taxon>
        <taxon>Gunneridae</taxon>
        <taxon>Pentapetalae</taxon>
        <taxon>rosids</taxon>
        <taxon>fabids</taxon>
        <taxon>Rosales</taxon>
        <taxon>Rosaceae</taxon>
        <taxon>Amygdaloideae</taxon>
        <taxon>Maleae</taxon>
        <taxon>Malus</taxon>
    </lineage>
</organism>
<name>A0A498IBU9_MALDO</name>
<dbReference type="Proteomes" id="UP000290289">
    <property type="component" value="Chromosome 13"/>
</dbReference>
<dbReference type="EMBL" id="RDQH01000339">
    <property type="protein sequence ID" value="RXH79642.1"/>
    <property type="molecule type" value="Genomic_DNA"/>
</dbReference>
<keyword evidence="2" id="KW-1185">Reference proteome</keyword>
<reference evidence="1 2" key="1">
    <citation type="submission" date="2018-10" db="EMBL/GenBank/DDBJ databases">
        <title>A high-quality apple genome assembly.</title>
        <authorList>
            <person name="Hu J."/>
        </authorList>
    </citation>
    <scope>NUCLEOTIDE SEQUENCE [LARGE SCALE GENOMIC DNA]</scope>
    <source>
        <strain evidence="2">cv. HFTH1</strain>
        <tissue evidence="1">Young leaf</tissue>
    </source>
</reference>
<dbReference type="AlphaFoldDB" id="A0A498IBU9"/>